<dbReference type="InterPro" id="IPR010730">
    <property type="entry name" value="HET"/>
</dbReference>
<name>A0ABR0JXR0_9EURO</name>
<organism evidence="2 3">
    <name type="scientific">Lithohypha guttulata</name>
    <dbReference type="NCBI Taxonomy" id="1690604"/>
    <lineage>
        <taxon>Eukaryota</taxon>
        <taxon>Fungi</taxon>
        <taxon>Dikarya</taxon>
        <taxon>Ascomycota</taxon>
        <taxon>Pezizomycotina</taxon>
        <taxon>Eurotiomycetes</taxon>
        <taxon>Chaetothyriomycetidae</taxon>
        <taxon>Chaetothyriales</taxon>
        <taxon>Trichomeriaceae</taxon>
        <taxon>Lithohypha</taxon>
    </lineage>
</organism>
<dbReference type="Pfam" id="PF26639">
    <property type="entry name" value="Het-6_barrel"/>
    <property type="match status" value="1"/>
</dbReference>
<comment type="caution">
    <text evidence="2">The sequence shown here is derived from an EMBL/GenBank/DDBJ whole genome shotgun (WGS) entry which is preliminary data.</text>
</comment>
<dbReference type="PANTHER" id="PTHR24148:SF64">
    <property type="entry name" value="HETEROKARYON INCOMPATIBILITY DOMAIN-CONTAINING PROTEIN"/>
    <property type="match status" value="1"/>
</dbReference>
<sequence length="774" mass="88275">MDSAENVELQGQDPSFYLPLIEGRLIRLFNLLPGNAEDDINVQIFIVELGHHPRFEALSYVWGDTTNVSLITCNSKPLAVRKNLHNALKRLRYSDKNRMLWVDAICINQGSIRERSHHVAFMGLVYESADEVLVYMGNGPDKGATQVVSLIQDHETRSSNYSSLGDMPIIDDMDPIITDSRWRAVSTLLRGQWFSRAWVIQEVGLAKTAIAVYGKVEFNYRDFIRLMKWAIKCASQLEARYDLLWWTIHHDWYDWSMPPDTSAARDLLVFLFQAKPMECIDPRDHIYAFLGHPLMHSEDGTPHFIPDYNKDFKQLYSEIAKHFLLDSENRILASVEHDEDSLSEGPTWVPRWDKNLIVSDFGVLPENWYQFSGDMKENQGSAVKINDGHLEIRGVLFDVVRKSFQFPAFTYGQAEKAELATPEFLRSSTDSDVLQHPLVLDQALAQVQIGTVNHPGNGQNLIDAFSLTICAGRTGYSYQPAEENMKQHRDNFSAYWKLRQSVLRPDDPVDYVSGDPGEGDAEQFVLDFSQSCRARSFVITEKGYTGLGPWISRAGDICCFIPGSKVPFILRRCHDPNVQGGVTCFRLVGEAYIHGLMRGEVLELIRKEDLEETAIVILQQARDTIISDHSLLIQMAQNVRNSQSILSELQDRRVTEIDCPNNGIESRLNVRCEEHPHRSKDVHWSLPLEVKLSAHEIKEHARLVSDLLSTIQNVSYGITTKIRSRMYRHALSEHVASWERLAQKYGTDKLVPLFAQHHDLVSQVYVVVTTRHAK</sequence>
<evidence type="ECO:0000313" key="3">
    <source>
        <dbReference type="Proteomes" id="UP001345013"/>
    </source>
</evidence>
<dbReference type="PANTHER" id="PTHR24148">
    <property type="entry name" value="ANKYRIN REPEAT DOMAIN-CONTAINING PROTEIN 39 HOMOLOG-RELATED"/>
    <property type="match status" value="1"/>
</dbReference>
<protein>
    <submittedName>
        <fullName evidence="2">WD repeat-containing protein jip5</fullName>
    </submittedName>
</protein>
<gene>
    <name evidence="2" type="primary">JIP5_1</name>
    <name evidence="2" type="ORF">LTR24_009192</name>
</gene>
<proteinExistence type="predicted"/>
<evidence type="ECO:0000259" key="1">
    <source>
        <dbReference type="Pfam" id="PF06985"/>
    </source>
</evidence>
<keyword evidence="3" id="KW-1185">Reference proteome</keyword>
<dbReference type="EMBL" id="JAVRRG010000189">
    <property type="protein sequence ID" value="KAK5079531.1"/>
    <property type="molecule type" value="Genomic_DNA"/>
</dbReference>
<evidence type="ECO:0000313" key="2">
    <source>
        <dbReference type="EMBL" id="KAK5079531.1"/>
    </source>
</evidence>
<feature type="domain" description="Heterokaryon incompatibility" evidence="1">
    <location>
        <begin position="55"/>
        <end position="202"/>
    </location>
</feature>
<reference evidence="2 3" key="1">
    <citation type="submission" date="2023-08" db="EMBL/GenBank/DDBJ databases">
        <title>Black Yeasts Isolated from many extreme environments.</title>
        <authorList>
            <person name="Coleine C."/>
            <person name="Stajich J.E."/>
            <person name="Selbmann L."/>
        </authorList>
    </citation>
    <scope>NUCLEOTIDE SEQUENCE [LARGE SCALE GENOMIC DNA]</scope>
    <source>
        <strain evidence="2 3">CCFEE 5885</strain>
    </source>
</reference>
<dbReference type="InterPro" id="IPR052895">
    <property type="entry name" value="HetReg/Transcr_Mod"/>
</dbReference>
<dbReference type="Pfam" id="PF06985">
    <property type="entry name" value="HET"/>
    <property type="match status" value="1"/>
</dbReference>
<accession>A0ABR0JXR0</accession>
<dbReference type="Proteomes" id="UP001345013">
    <property type="component" value="Unassembled WGS sequence"/>
</dbReference>